<dbReference type="PANTHER" id="PTHR31694:SF12">
    <property type="entry name" value="DESICCATION-LIKE PROTEIN"/>
    <property type="match status" value="1"/>
</dbReference>
<accession>A0ABC8V2W7</accession>
<dbReference type="InterPro" id="IPR052965">
    <property type="entry name" value="Pigment-catalase-like"/>
</dbReference>
<keyword evidence="3" id="KW-1185">Reference proteome</keyword>
<keyword evidence="1" id="KW-0732">Signal</keyword>
<evidence type="ECO:0000256" key="1">
    <source>
        <dbReference type="SAM" id="SignalP"/>
    </source>
</evidence>
<evidence type="ECO:0000313" key="2">
    <source>
        <dbReference type="EMBL" id="CAK9187614.1"/>
    </source>
</evidence>
<feature type="chain" id="PRO_5044826167" description="Desiccation-related protein PCC13-62" evidence="1">
    <location>
        <begin position="27"/>
        <end position="313"/>
    </location>
</feature>
<feature type="signal peptide" evidence="1">
    <location>
        <begin position="1"/>
        <end position="26"/>
    </location>
</feature>
<name>A0ABC8V2W7_9AQUA</name>
<proteinExistence type="predicted"/>
<gene>
    <name evidence="2" type="ORF">ILEXP_LOCUS58192</name>
</gene>
<dbReference type="EMBL" id="CAUOFW020010057">
    <property type="protein sequence ID" value="CAK9187614.1"/>
    <property type="molecule type" value="Genomic_DNA"/>
</dbReference>
<dbReference type="AlphaFoldDB" id="A0ABC8V2W7"/>
<organism evidence="2 3">
    <name type="scientific">Ilex paraguariensis</name>
    <name type="common">yerba mate</name>
    <dbReference type="NCBI Taxonomy" id="185542"/>
    <lineage>
        <taxon>Eukaryota</taxon>
        <taxon>Viridiplantae</taxon>
        <taxon>Streptophyta</taxon>
        <taxon>Embryophyta</taxon>
        <taxon>Tracheophyta</taxon>
        <taxon>Spermatophyta</taxon>
        <taxon>Magnoliopsida</taxon>
        <taxon>eudicotyledons</taxon>
        <taxon>Gunneridae</taxon>
        <taxon>Pentapetalae</taxon>
        <taxon>asterids</taxon>
        <taxon>campanulids</taxon>
        <taxon>Aquifoliales</taxon>
        <taxon>Aquifoliaceae</taxon>
        <taxon>Ilex</taxon>
    </lineage>
</organism>
<reference evidence="2 3" key="1">
    <citation type="submission" date="2024-02" db="EMBL/GenBank/DDBJ databases">
        <authorList>
            <person name="Vignale AGUSTIN F."/>
            <person name="Sosa J E."/>
            <person name="Modenutti C."/>
        </authorList>
    </citation>
    <scope>NUCLEOTIDE SEQUENCE [LARGE SCALE GENOMIC DNA]</scope>
</reference>
<protein>
    <recommendedName>
        <fullName evidence="4">Desiccation-related protein PCC13-62</fullName>
    </recommendedName>
</protein>
<sequence length="313" mass="33719">MASSTSTITATMIATFFLLLLPSFYAAEILTNRKSSSLPRSDVDLLEFPLNLEYLEAEFFLWGSLGRGLDRIAPNLTQGGPPPIGAKAAKLDPLTRDIIVQFAFQEVGHLRAIKSTVPGFPRPLLNLSAASFATVMDNAFGRPLVPPFDPYANELNYLLASYVVPYVGLTGYVGANPKLQSATAKRLVAGLLGVESGQDAVLRALLYKRAAKKVAPYGITVAEFTNNISKLRNKLGRAGVKDEGLIVKPFQGAEGRVTGNVLAGDRYSISFDRTPEEILRIVYGGGDESVPGGFYPKGADGRIARSHLKAKRT</sequence>
<evidence type="ECO:0000313" key="3">
    <source>
        <dbReference type="Proteomes" id="UP001642360"/>
    </source>
</evidence>
<dbReference type="Pfam" id="PF13668">
    <property type="entry name" value="Ferritin_2"/>
    <property type="match status" value="1"/>
</dbReference>
<dbReference type="PANTHER" id="PTHR31694">
    <property type="entry name" value="DESICCATION-LIKE PROTEIN"/>
    <property type="match status" value="1"/>
</dbReference>
<evidence type="ECO:0008006" key="4">
    <source>
        <dbReference type="Google" id="ProtNLM"/>
    </source>
</evidence>
<comment type="caution">
    <text evidence="2">The sequence shown here is derived from an EMBL/GenBank/DDBJ whole genome shotgun (WGS) entry which is preliminary data.</text>
</comment>
<dbReference type="Proteomes" id="UP001642360">
    <property type="component" value="Unassembled WGS sequence"/>
</dbReference>